<accession>A0AAV7PAI4</accession>
<dbReference type="SUPFAM" id="SSF46689">
    <property type="entry name" value="Homeodomain-like"/>
    <property type="match status" value="4"/>
</dbReference>
<dbReference type="GO" id="GO:0030154">
    <property type="term" value="P:cell differentiation"/>
    <property type="evidence" value="ECO:0007669"/>
    <property type="project" value="UniProtKB-KW"/>
</dbReference>
<evidence type="ECO:0000256" key="11">
    <source>
        <dbReference type="ARBA" id="ARBA00023125"/>
    </source>
</evidence>
<organism evidence="19 20">
    <name type="scientific">Pleurodeles waltl</name>
    <name type="common">Iberian ribbed newt</name>
    <dbReference type="NCBI Taxonomy" id="8319"/>
    <lineage>
        <taxon>Eukaryota</taxon>
        <taxon>Metazoa</taxon>
        <taxon>Chordata</taxon>
        <taxon>Craniata</taxon>
        <taxon>Vertebrata</taxon>
        <taxon>Euteleostomi</taxon>
        <taxon>Amphibia</taxon>
        <taxon>Batrachia</taxon>
        <taxon>Caudata</taxon>
        <taxon>Salamandroidea</taxon>
        <taxon>Salamandridae</taxon>
        <taxon>Pleurodelinae</taxon>
        <taxon>Pleurodeles</taxon>
    </lineage>
</organism>
<feature type="region of interest" description="Disordered" evidence="17">
    <location>
        <begin position="350"/>
        <end position="396"/>
    </location>
</feature>
<dbReference type="Gene3D" id="1.10.10.60">
    <property type="entry name" value="Homeodomain-like"/>
    <property type="match status" value="5"/>
</dbReference>
<comment type="caution">
    <text evidence="19">The sequence shown here is derived from an EMBL/GenBank/DDBJ whole genome shotgun (WGS) entry which is preliminary data.</text>
</comment>
<feature type="region of interest" description="Disordered" evidence="17">
    <location>
        <begin position="264"/>
        <end position="297"/>
    </location>
</feature>
<feature type="domain" description="Homeobox" evidence="18">
    <location>
        <begin position="1"/>
        <end position="50"/>
    </location>
</feature>
<evidence type="ECO:0000256" key="14">
    <source>
        <dbReference type="ARBA" id="ARBA00023242"/>
    </source>
</evidence>
<evidence type="ECO:0000256" key="4">
    <source>
        <dbReference type="ARBA" id="ARBA00022553"/>
    </source>
</evidence>
<feature type="compositionally biased region" description="Polar residues" evidence="17">
    <location>
        <begin position="592"/>
        <end position="601"/>
    </location>
</feature>
<keyword evidence="11 15" id="KW-0238">DNA-binding</keyword>
<evidence type="ECO:0000256" key="5">
    <source>
        <dbReference type="ARBA" id="ARBA00022723"/>
    </source>
</evidence>
<feature type="DNA-binding region" description="Homeobox" evidence="15">
    <location>
        <begin position="3"/>
        <end position="51"/>
    </location>
</feature>
<dbReference type="SMART" id="SM00389">
    <property type="entry name" value="HOX"/>
    <property type="match status" value="4"/>
</dbReference>
<dbReference type="GO" id="GO:0000981">
    <property type="term" value="F:DNA-binding transcription factor activity, RNA polymerase II-specific"/>
    <property type="evidence" value="ECO:0007669"/>
    <property type="project" value="TreeGrafter"/>
</dbReference>
<dbReference type="Pfam" id="PF00046">
    <property type="entry name" value="Homeodomain"/>
    <property type="match status" value="3"/>
</dbReference>
<comment type="subcellular location">
    <subcellularLocation>
        <location evidence="1 15 16">Nucleus</location>
    </subcellularLocation>
</comment>
<keyword evidence="7" id="KW-0863">Zinc-finger</keyword>
<keyword evidence="14 15" id="KW-0539">Nucleus</keyword>
<name>A0AAV7PAI4_PLEWA</name>
<keyword evidence="12 15" id="KW-0371">Homeobox</keyword>
<dbReference type="AlphaFoldDB" id="A0AAV7PAI4"/>
<dbReference type="Proteomes" id="UP001066276">
    <property type="component" value="Chromosome 7"/>
</dbReference>
<feature type="domain" description="Homeobox" evidence="18">
    <location>
        <begin position="179"/>
        <end position="233"/>
    </location>
</feature>
<evidence type="ECO:0000256" key="13">
    <source>
        <dbReference type="ARBA" id="ARBA00023163"/>
    </source>
</evidence>
<dbReference type="EMBL" id="JANPWB010000011">
    <property type="protein sequence ID" value="KAJ1124372.1"/>
    <property type="molecule type" value="Genomic_DNA"/>
</dbReference>
<comment type="similarity">
    <text evidence="2">Belongs to the ZHX family.</text>
</comment>
<feature type="DNA-binding region" description="Homeobox" evidence="15">
    <location>
        <begin position="441"/>
        <end position="500"/>
    </location>
</feature>
<evidence type="ECO:0000259" key="18">
    <source>
        <dbReference type="PROSITE" id="PS50071"/>
    </source>
</evidence>
<dbReference type="InterPro" id="IPR024578">
    <property type="entry name" value="Homez_homeobox_dom"/>
</dbReference>
<evidence type="ECO:0000256" key="16">
    <source>
        <dbReference type="RuleBase" id="RU000682"/>
    </source>
</evidence>
<evidence type="ECO:0000256" key="3">
    <source>
        <dbReference type="ARBA" id="ARBA00022491"/>
    </source>
</evidence>
<feature type="domain" description="Homeobox" evidence="18">
    <location>
        <begin position="303"/>
        <end position="351"/>
    </location>
</feature>
<dbReference type="PROSITE" id="PS50071">
    <property type="entry name" value="HOMEOBOX_2"/>
    <property type="match status" value="4"/>
</dbReference>
<dbReference type="Pfam" id="PF11569">
    <property type="entry name" value="Homez"/>
    <property type="match status" value="1"/>
</dbReference>
<feature type="compositionally biased region" description="Basic and acidic residues" evidence="17">
    <location>
        <begin position="369"/>
        <end position="380"/>
    </location>
</feature>
<evidence type="ECO:0000313" key="20">
    <source>
        <dbReference type="Proteomes" id="UP001066276"/>
    </source>
</evidence>
<dbReference type="PANTHER" id="PTHR15467:SF6">
    <property type="entry name" value="ZINC FINGERS AND HOMEOBOXES PROTEIN 3"/>
    <property type="match status" value="1"/>
</dbReference>
<evidence type="ECO:0000256" key="2">
    <source>
        <dbReference type="ARBA" id="ARBA00007440"/>
    </source>
</evidence>
<reference evidence="19" key="1">
    <citation type="journal article" date="2022" name="bioRxiv">
        <title>Sequencing and chromosome-scale assembly of the giantPleurodeles waltlgenome.</title>
        <authorList>
            <person name="Brown T."/>
            <person name="Elewa A."/>
            <person name="Iarovenko S."/>
            <person name="Subramanian E."/>
            <person name="Araus A.J."/>
            <person name="Petzold A."/>
            <person name="Susuki M."/>
            <person name="Suzuki K.-i.T."/>
            <person name="Hayashi T."/>
            <person name="Toyoda A."/>
            <person name="Oliveira C."/>
            <person name="Osipova E."/>
            <person name="Leigh N.D."/>
            <person name="Simon A."/>
            <person name="Yun M.H."/>
        </authorList>
    </citation>
    <scope>NUCLEOTIDE SEQUENCE</scope>
    <source>
        <strain evidence="19">20211129_DDA</strain>
        <tissue evidence="19">Liver</tissue>
    </source>
</reference>
<keyword evidence="9" id="KW-0862">Zinc</keyword>
<dbReference type="GO" id="GO:0005634">
    <property type="term" value="C:nucleus"/>
    <property type="evidence" value="ECO:0007669"/>
    <property type="project" value="UniProtKB-SubCell"/>
</dbReference>
<evidence type="ECO:0000256" key="17">
    <source>
        <dbReference type="SAM" id="MobiDB-lite"/>
    </source>
</evidence>
<evidence type="ECO:0000256" key="1">
    <source>
        <dbReference type="ARBA" id="ARBA00004123"/>
    </source>
</evidence>
<keyword evidence="5" id="KW-0479">Metal-binding</keyword>
<gene>
    <name evidence="19" type="ORF">NDU88_002833</name>
</gene>
<evidence type="ECO:0000256" key="8">
    <source>
        <dbReference type="ARBA" id="ARBA00022782"/>
    </source>
</evidence>
<dbReference type="InterPro" id="IPR001356">
    <property type="entry name" value="HD"/>
</dbReference>
<feature type="DNA-binding region" description="Homeobox" evidence="15">
    <location>
        <begin position="181"/>
        <end position="234"/>
    </location>
</feature>
<feature type="domain" description="Homeobox" evidence="18">
    <location>
        <begin position="439"/>
        <end position="499"/>
    </location>
</feature>
<dbReference type="FunFam" id="1.10.10.60:FF:000062">
    <property type="entry name" value="zinc fingers and homeoboxes protein 3"/>
    <property type="match status" value="1"/>
</dbReference>
<sequence>MDSNAFLKNSFNKFPYPTKAELCYLTVVTKYQEEQIKIWFTAQRLKQGISWSPEEIEEARKKMFNTIIQTVSQPTFTVLNAPIVANASSVQQLFQTSLPGHFVGQPKGAGGLLVTQPFITNGMQATSSTLTLAVAAIPKEPSPDQPNMSQVKVVNATQSLITACPNISSQSAIDANLGRCKKSRIQKDALKSSFLKSQFPAHSEVERLTKITGLTRREVRKWFSDHRYHWRINKGQKSFHMDENSPEASDSYPEVSCDVSVKEHDLTDSSPATPPVVPHVTRRQGWHQTPDFTPTKYKERAPEQLRALEGSFALNNFPSAEEVDRLRSETKMTRREIDGWFSERRKKFAEESKKEAKKQHDSEEEELEERVLTEEPKKPDEDESLDMEKGSPLSGERKVSPIKINLKNLKVTDTNGKGALQEVAVNTLQNDDLSRPSTPPKGKLHYKKTAQQRHLLKKLFVKTQWPTHREYDSVAVQACLPRPEVVRWFGDNRYAFKNGQLKWYDDYSKGNFPPGLEGIKLSSIELLRDYYKEHNMLYEDDMEMLCEKTEMIPEEIRMWFAEMMSEDSKALSEAGSEDQQSSFDDQTERQRQACNAYSEVSDNSESEEPSAAEGCHELLKACSPKIRTEIKGD</sequence>
<protein>
    <recommendedName>
        <fullName evidence="18">Homeobox domain-containing protein</fullName>
    </recommendedName>
</protein>
<keyword evidence="13" id="KW-0804">Transcription</keyword>
<evidence type="ECO:0000256" key="10">
    <source>
        <dbReference type="ARBA" id="ARBA00023015"/>
    </source>
</evidence>
<keyword evidence="3" id="KW-0678">Repressor</keyword>
<evidence type="ECO:0000313" key="19">
    <source>
        <dbReference type="EMBL" id="KAJ1124372.1"/>
    </source>
</evidence>
<keyword evidence="10" id="KW-0805">Transcription regulation</keyword>
<dbReference type="PANTHER" id="PTHR15467">
    <property type="entry name" value="ZINC-FINGERS AND HOMEOBOXES RELATED"/>
    <property type="match status" value="1"/>
</dbReference>
<dbReference type="FunFam" id="1.10.10.60:FF:000212">
    <property type="entry name" value="Zinc fingers and homeoboxes protein 3"/>
    <property type="match status" value="1"/>
</dbReference>
<evidence type="ECO:0000256" key="6">
    <source>
        <dbReference type="ARBA" id="ARBA00022737"/>
    </source>
</evidence>
<evidence type="ECO:0000256" key="12">
    <source>
        <dbReference type="ARBA" id="ARBA00023155"/>
    </source>
</evidence>
<evidence type="ECO:0000256" key="15">
    <source>
        <dbReference type="PROSITE-ProRule" id="PRU00108"/>
    </source>
</evidence>
<feature type="DNA-binding region" description="Homeobox" evidence="15">
    <location>
        <begin position="305"/>
        <end position="352"/>
    </location>
</feature>
<evidence type="ECO:0000256" key="7">
    <source>
        <dbReference type="ARBA" id="ARBA00022771"/>
    </source>
</evidence>
<keyword evidence="20" id="KW-1185">Reference proteome</keyword>
<dbReference type="GO" id="GO:0008270">
    <property type="term" value="F:zinc ion binding"/>
    <property type="evidence" value="ECO:0007669"/>
    <property type="project" value="UniProtKB-KW"/>
</dbReference>
<evidence type="ECO:0000256" key="9">
    <source>
        <dbReference type="ARBA" id="ARBA00022833"/>
    </source>
</evidence>
<dbReference type="CDD" id="cd00086">
    <property type="entry name" value="homeodomain"/>
    <property type="match status" value="3"/>
</dbReference>
<keyword evidence="8" id="KW-0221">Differentiation</keyword>
<keyword evidence="4" id="KW-0597">Phosphoprotein</keyword>
<feature type="region of interest" description="Disordered" evidence="17">
    <location>
        <begin position="569"/>
        <end position="613"/>
    </location>
</feature>
<dbReference type="InterPro" id="IPR009057">
    <property type="entry name" value="Homeodomain-like_sf"/>
</dbReference>
<keyword evidence="6" id="KW-0677">Repeat</keyword>
<proteinExistence type="inferred from homology"/>
<feature type="compositionally biased region" description="Basic and acidic residues" evidence="17">
    <location>
        <begin position="350"/>
        <end position="361"/>
    </location>
</feature>
<dbReference type="GO" id="GO:0003677">
    <property type="term" value="F:DNA binding"/>
    <property type="evidence" value="ECO:0007669"/>
    <property type="project" value="UniProtKB-UniRule"/>
</dbReference>